<dbReference type="SUPFAM" id="SSF48498">
    <property type="entry name" value="Tetracyclin repressor-like, C-terminal domain"/>
    <property type="match status" value="1"/>
</dbReference>
<dbReference type="PRINTS" id="PR00455">
    <property type="entry name" value="HTHTETR"/>
</dbReference>
<evidence type="ECO:0000313" key="8">
    <source>
        <dbReference type="Proteomes" id="UP000279994"/>
    </source>
</evidence>
<keyword evidence="3" id="KW-0804">Transcription</keyword>
<dbReference type="InterPro" id="IPR041490">
    <property type="entry name" value="KstR2_TetR_C"/>
</dbReference>
<dbReference type="Gene3D" id="1.10.357.10">
    <property type="entry name" value="Tetracycline Repressor, domain 2"/>
    <property type="match status" value="1"/>
</dbReference>
<comment type="caution">
    <text evidence="7">The sequence shown here is derived from an EMBL/GenBank/DDBJ whole genome shotgun (WGS) entry which is preliminary data.</text>
</comment>
<dbReference type="PROSITE" id="PS50977">
    <property type="entry name" value="HTH_TETR_2"/>
    <property type="match status" value="1"/>
</dbReference>
<dbReference type="Pfam" id="PF17932">
    <property type="entry name" value="TetR_C_24"/>
    <property type="match status" value="1"/>
</dbReference>
<dbReference type="OrthoDB" id="3237195at2"/>
<dbReference type="SUPFAM" id="SSF46689">
    <property type="entry name" value="Homeodomain-like"/>
    <property type="match status" value="1"/>
</dbReference>
<keyword evidence="8" id="KW-1185">Reference proteome</keyword>
<dbReference type="AlphaFoldDB" id="A0A3N0GI36"/>
<dbReference type="PANTHER" id="PTHR30055:SF234">
    <property type="entry name" value="HTH-TYPE TRANSCRIPTIONAL REGULATOR BETI"/>
    <property type="match status" value="1"/>
</dbReference>
<evidence type="ECO:0000259" key="6">
    <source>
        <dbReference type="PROSITE" id="PS50977"/>
    </source>
</evidence>
<evidence type="ECO:0000256" key="2">
    <source>
        <dbReference type="ARBA" id="ARBA00023125"/>
    </source>
</evidence>
<dbReference type="RefSeq" id="WP_123225035.1">
    <property type="nucleotide sequence ID" value="NZ_RJSF01000047.1"/>
</dbReference>
<evidence type="ECO:0000256" key="4">
    <source>
        <dbReference type="PROSITE-ProRule" id="PRU00335"/>
    </source>
</evidence>
<dbReference type="InterPro" id="IPR023772">
    <property type="entry name" value="DNA-bd_HTH_TetR-type_CS"/>
</dbReference>
<evidence type="ECO:0000313" key="7">
    <source>
        <dbReference type="EMBL" id="RNM11802.1"/>
    </source>
</evidence>
<organism evidence="7 8">
    <name type="scientific">Nocardioides pocheonensis</name>
    <dbReference type="NCBI Taxonomy" id="661485"/>
    <lineage>
        <taxon>Bacteria</taxon>
        <taxon>Bacillati</taxon>
        <taxon>Actinomycetota</taxon>
        <taxon>Actinomycetes</taxon>
        <taxon>Propionibacteriales</taxon>
        <taxon>Nocardioidaceae</taxon>
        <taxon>Nocardioides</taxon>
    </lineage>
</organism>
<evidence type="ECO:0000256" key="3">
    <source>
        <dbReference type="ARBA" id="ARBA00023163"/>
    </source>
</evidence>
<feature type="DNA-binding region" description="H-T-H motif" evidence="4">
    <location>
        <begin position="46"/>
        <end position="65"/>
    </location>
</feature>
<reference evidence="7 8" key="1">
    <citation type="submission" date="2018-11" db="EMBL/GenBank/DDBJ databases">
        <authorList>
            <person name="Li F."/>
        </authorList>
    </citation>
    <scope>NUCLEOTIDE SEQUENCE [LARGE SCALE GENOMIC DNA]</scope>
    <source>
        <strain evidence="7 8">Gsoil 818</strain>
    </source>
</reference>
<evidence type="ECO:0000256" key="1">
    <source>
        <dbReference type="ARBA" id="ARBA00023015"/>
    </source>
</evidence>
<proteinExistence type="predicted"/>
<name>A0A3N0GI36_9ACTN</name>
<dbReference type="Pfam" id="PF00440">
    <property type="entry name" value="TetR_N"/>
    <property type="match status" value="1"/>
</dbReference>
<dbReference type="InterPro" id="IPR009057">
    <property type="entry name" value="Homeodomain-like_sf"/>
</dbReference>
<keyword evidence="1" id="KW-0805">Transcription regulation</keyword>
<dbReference type="InterPro" id="IPR036271">
    <property type="entry name" value="Tet_transcr_reg_TetR-rel_C_sf"/>
</dbReference>
<accession>A0A3N0GI36</accession>
<dbReference type="GO" id="GO:0000976">
    <property type="term" value="F:transcription cis-regulatory region binding"/>
    <property type="evidence" value="ECO:0007669"/>
    <property type="project" value="TreeGrafter"/>
</dbReference>
<evidence type="ECO:0000256" key="5">
    <source>
        <dbReference type="SAM" id="MobiDB-lite"/>
    </source>
</evidence>
<feature type="domain" description="HTH tetR-type" evidence="6">
    <location>
        <begin position="23"/>
        <end position="83"/>
    </location>
</feature>
<dbReference type="Proteomes" id="UP000279994">
    <property type="component" value="Unassembled WGS sequence"/>
</dbReference>
<feature type="region of interest" description="Disordered" evidence="5">
    <location>
        <begin position="1"/>
        <end position="21"/>
    </location>
</feature>
<dbReference type="EMBL" id="RJSF01000047">
    <property type="protein sequence ID" value="RNM11802.1"/>
    <property type="molecule type" value="Genomic_DNA"/>
</dbReference>
<sequence>MATSRTNGATGARGKRNGAARDVVGKERVMQEALRMFLQRGYPGTSMKALAQELGVSAPALYWYFPSKEDLFVSVIETAMNDFVAHVRRSITETDPVLKLGQLVRAHVTWQLQQSDAARAFDLTMSVRSLANDIPQERLAPIVEMEREYVLEFRTVLEEGHKRGSMVIDDVKTTAFAIITLCEYVHTWFNPQGDMTVAAVANRYEGLVRSMVGVTASSRPTDIGSSSTS</sequence>
<gene>
    <name evidence="7" type="ORF">EFL26_21880</name>
</gene>
<dbReference type="InterPro" id="IPR050109">
    <property type="entry name" value="HTH-type_TetR-like_transc_reg"/>
</dbReference>
<dbReference type="GO" id="GO:0003700">
    <property type="term" value="F:DNA-binding transcription factor activity"/>
    <property type="evidence" value="ECO:0007669"/>
    <property type="project" value="TreeGrafter"/>
</dbReference>
<keyword evidence="2 4" id="KW-0238">DNA-binding</keyword>
<protein>
    <submittedName>
        <fullName evidence="7">TetR/AcrR family transcriptional regulator</fullName>
    </submittedName>
</protein>
<dbReference type="PROSITE" id="PS01081">
    <property type="entry name" value="HTH_TETR_1"/>
    <property type="match status" value="1"/>
</dbReference>
<dbReference type="InterPro" id="IPR001647">
    <property type="entry name" value="HTH_TetR"/>
</dbReference>
<dbReference type="PANTHER" id="PTHR30055">
    <property type="entry name" value="HTH-TYPE TRANSCRIPTIONAL REGULATOR RUTR"/>
    <property type="match status" value="1"/>
</dbReference>